<accession>A0A174NHC5</accession>
<keyword evidence="1" id="KW-0472">Membrane</keyword>
<evidence type="ECO:0000256" key="1">
    <source>
        <dbReference type="SAM" id="Phobius"/>
    </source>
</evidence>
<dbReference type="AlphaFoldDB" id="A0A174NHC5"/>
<organism evidence="2 3">
    <name type="scientific">Hungatella hathewayi</name>
    <dbReference type="NCBI Taxonomy" id="154046"/>
    <lineage>
        <taxon>Bacteria</taxon>
        <taxon>Bacillati</taxon>
        <taxon>Bacillota</taxon>
        <taxon>Clostridia</taxon>
        <taxon>Lachnospirales</taxon>
        <taxon>Lachnospiraceae</taxon>
        <taxon>Hungatella</taxon>
    </lineage>
</organism>
<evidence type="ECO:0000313" key="2">
    <source>
        <dbReference type="EMBL" id="CUP48112.1"/>
    </source>
</evidence>
<name>A0A174NHC5_9FIRM</name>
<feature type="transmembrane region" description="Helical" evidence="1">
    <location>
        <begin position="35"/>
        <end position="51"/>
    </location>
</feature>
<reference evidence="2 3" key="1">
    <citation type="submission" date="2015-09" db="EMBL/GenBank/DDBJ databases">
        <authorList>
            <consortium name="Pathogen Informatics"/>
        </authorList>
    </citation>
    <scope>NUCLEOTIDE SEQUENCE [LARGE SCALE GENOMIC DNA]</scope>
    <source>
        <strain evidence="2 3">2789STDY5608850</strain>
    </source>
</reference>
<sequence>MAREMERMILYRVTVVLQVMVFTDCPAFIIPYLLLYYFIYHILACFILLCCRSHSL</sequence>
<dbReference type="EMBL" id="CYZE01000037">
    <property type="protein sequence ID" value="CUP48112.1"/>
    <property type="molecule type" value="Genomic_DNA"/>
</dbReference>
<evidence type="ECO:0000313" key="3">
    <source>
        <dbReference type="Proteomes" id="UP000095651"/>
    </source>
</evidence>
<keyword evidence="1" id="KW-0812">Transmembrane</keyword>
<proteinExistence type="predicted"/>
<dbReference type="Proteomes" id="UP000095651">
    <property type="component" value="Unassembled WGS sequence"/>
</dbReference>
<protein>
    <submittedName>
        <fullName evidence="2">Uncharacterized protein</fullName>
    </submittedName>
</protein>
<gene>
    <name evidence="2" type="ORF">ERS852407_06062</name>
</gene>
<keyword evidence="1" id="KW-1133">Transmembrane helix</keyword>